<name>A0A6F8T527_9GAMM</name>
<protein>
    <submittedName>
        <fullName evidence="3">Auxin-binding protein</fullName>
    </submittedName>
</protein>
<dbReference type="InterPro" id="IPR013096">
    <property type="entry name" value="Cupin_2"/>
</dbReference>
<keyword evidence="1" id="KW-0479">Metal-binding</keyword>
<evidence type="ECO:0000313" key="4">
    <source>
        <dbReference type="Proteomes" id="UP000502894"/>
    </source>
</evidence>
<organism evidence="3 4">
    <name type="scientific">Legionella antarctica</name>
    <dbReference type="NCBI Taxonomy" id="2708020"/>
    <lineage>
        <taxon>Bacteria</taxon>
        <taxon>Pseudomonadati</taxon>
        <taxon>Pseudomonadota</taxon>
        <taxon>Gammaproteobacteria</taxon>
        <taxon>Legionellales</taxon>
        <taxon>Legionellaceae</taxon>
        <taxon>Legionella</taxon>
    </lineage>
</organism>
<accession>A0A6F8T527</accession>
<dbReference type="PANTHER" id="PTHR35848">
    <property type="entry name" value="OXALATE-BINDING PROTEIN"/>
    <property type="match status" value="1"/>
</dbReference>
<dbReference type="PANTHER" id="PTHR35848:SF6">
    <property type="entry name" value="CUPIN TYPE-2 DOMAIN-CONTAINING PROTEIN"/>
    <property type="match status" value="1"/>
</dbReference>
<dbReference type="Pfam" id="PF07883">
    <property type="entry name" value="Cupin_2"/>
    <property type="match status" value="1"/>
</dbReference>
<dbReference type="KEGG" id="lant:TUM19329_19220"/>
<sequence length="169" mass="19797">MNLFSPDAQLNFEEWTHAKNYSASVAEIAKLWQTKKLGFHIEILNPKSFSCPYHKHQEEEELFIILKGSGTVRQDDEFYTVKEGDLVFFKTGVAHQFYNHTDCPMLFFALSNQANEEICTYPDSDKMLKKDGKNRVITQNGLEIDDYWRDEEDPTTKWPKHIVQDETLK</sequence>
<proteinExistence type="predicted"/>
<dbReference type="InterPro" id="IPR014710">
    <property type="entry name" value="RmlC-like_jellyroll"/>
</dbReference>
<dbReference type="AlphaFoldDB" id="A0A6F8T527"/>
<evidence type="ECO:0000256" key="1">
    <source>
        <dbReference type="ARBA" id="ARBA00022723"/>
    </source>
</evidence>
<feature type="domain" description="Cupin type-2" evidence="2">
    <location>
        <begin position="42"/>
        <end position="108"/>
    </location>
</feature>
<keyword evidence="4" id="KW-1185">Reference proteome</keyword>
<evidence type="ECO:0000313" key="3">
    <source>
        <dbReference type="EMBL" id="BCA95561.1"/>
    </source>
</evidence>
<dbReference type="EMBL" id="AP022839">
    <property type="protein sequence ID" value="BCA95561.1"/>
    <property type="molecule type" value="Genomic_DNA"/>
</dbReference>
<gene>
    <name evidence="3" type="ORF">TUM19329_19220</name>
</gene>
<evidence type="ECO:0000259" key="2">
    <source>
        <dbReference type="Pfam" id="PF07883"/>
    </source>
</evidence>
<dbReference type="SUPFAM" id="SSF51182">
    <property type="entry name" value="RmlC-like cupins"/>
    <property type="match status" value="1"/>
</dbReference>
<dbReference type="Proteomes" id="UP000502894">
    <property type="component" value="Chromosome"/>
</dbReference>
<dbReference type="GO" id="GO:0046872">
    <property type="term" value="F:metal ion binding"/>
    <property type="evidence" value="ECO:0007669"/>
    <property type="project" value="UniProtKB-KW"/>
</dbReference>
<dbReference type="Gene3D" id="2.60.120.10">
    <property type="entry name" value="Jelly Rolls"/>
    <property type="match status" value="1"/>
</dbReference>
<dbReference type="InterPro" id="IPR051610">
    <property type="entry name" value="GPI/OXD"/>
</dbReference>
<dbReference type="InterPro" id="IPR011051">
    <property type="entry name" value="RmlC_Cupin_sf"/>
</dbReference>
<reference evidence="3" key="1">
    <citation type="journal article" date="2020" name="Microbiol. Resour. Announc.">
        <title>Complete Genome Sequence of Novel Psychrotolerant Legionella Strain TUM19329, Isolated from Antarctic Lake Sediment.</title>
        <authorList>
            <person name="Shimada S."/>
            <person name="Nakai R."/>
            <person name="Aoki K."/>
            <person name="Shimoeda N."/>
            <person name="Ohno G."/>
            <person name="Miyazaki Y."/>
            <person name="Kudoh S."/>
            <person name="Imura S."/>
            <person name="Watanabe K."/>
            <person name="Ishii Y."/>
            <person name="Tateda K."/>
        </authorList>
    </citation>
    <scope>NUCLEOTIDE SEQUENCE [LARGE SCALE GENOMIC DNA]</scope>
    <source>
        <strain evidence="3">TUM19329</strain>
    </source>
</reference>